<organism evidence="1">
    <name type="scientific">marine sediment metagenome</name>
    <dbReference type="NCBI Taxonomy" id="412755"/>
    <lineage>
        <taxon>unclassified sequences</taxon>
        <taxon>metagenomes</taxon>
        <taxon>ecological metagenomes</taxon>
    </lineage>
</organism>
<protein>
    <submittedName>
        <fullName evidence="1">Uncharacterized protein</fullName>
    </submittedName>
</protein>
<evidence type="ECO:0000313" key="1">
    <source>
        <dbReference type="EMBL" id="KKL65014.1"/>
    </source>
</evidence>
<reference evidence="1" key="1">
    <citation type="journal article" date="2015" name="Nature">
        <title>Complex archaea that bridge the gap between prokaryotes and eukaryotes.</title>
        <authorList>
            <person name="Spang A."/>
            <person name="Saw J.H."/>
            <person name="Jorgensen S.L."/>
            <person name="Zaremba-Niedzwiedzka K."/>
            <person name="Martijn J."/>
            <person name="Lind A.E."/>
            <person name="van Eijk R."/>
            <person name="Schleper C."/>
            <person name="Guy L."/>
            <person name="Ettema T.J."/>
        </authorList>
    </citation>
    <scope>NUCLEOTIDE SEQUENCE</scope>
</reference>
<comment type="caution">
    <text evidence="1">The sequence shown here is derived from an EMBL/GenBank/DDBJ whole genome shotgun (WGS) entry which is preliminary data.</text>
</comment>
<name>A0A0F9DTG3_9ZZZZ</name>
<dbReference type="EMBL" id="LAZR01027668">
    <property type="protein sequence ID" value="KKL65014.1"/>
    <property type="molecule type" value="Genomic_DNA"/>
</dbReference>
<feature type="non-terminal residue" evidence="1">
    <location>
        <position position="1"/>
    </location>
</feature>
<proteinExistence type="predicted"/>
<dbReference type="AlphaFoldDB" id="A0A0F9DTG3"/>
<accession>A0A0F9DTG3</accession>
<sequence length="270" mass="28909">EKTWAFMSRDASSGTNYIGGFYKFGATDNDFNPSITFGTANVSYAAHFFLVQAAGASGGVDTVIRVTGTTINDQGTRATAVDIDITVDDAGSAGTYYETPEKWLGQVTIAKQSGPDLLCNYGFAKYWDNNNTDFRVTGVEATWLGAKNDAAPDIQLHHHKATGWTYNAASEPSPPAHIASMATDHNTEIAIATAQEGAWKRDNLSTDIMGSTNEGTLIELTTTTNRTYAIGNFLVRIVPQPPEVAVTDKLLLETGDAILLETGDGILLES</sequence>
<gene>
    <name evidence="1" type="ORF">LCGC14_2159230</name>
</gene>